<evidence type="ECO:0000256" key="1">
    <source>
        <dbReference type="ARBA" id="ARBA00004229"/>
    </source>
</evidence>
<reference evidence="8 9" key="1">
    <citation type="journal article" date="2018" name="Science">
        <title>The opium poppy genome and morphinan production.</title>
        <authorList>
            <person name="Guo L."/>
            <person name="Winzer T."/>
            <person name="Yang X."/>
            <person name="Li Y."/>
            <person name="Ning Z."/>
            <person name="He Z."/>
            <person name="Teodor R."/>
            <person name="Lu Y."/>
            <person name="Bowser T.A."/>
            <person name="Graham I.A."/>
            <person name="Ye K."/>
        </authorList>
    </citation>
    <scope>NUCLEOTIDE SEQUENCE [LARGE SCALE GENOMIC DNA]</scope>
    <source>
        <strain evidence="9">cv. HN1</strain>
        <tissue evidence="8">Leaves</tissue>
    </source>
</reference>
<comment type="similarity">
    <text evidence="2 6">Belongs to the acyl-ACP thioesterase family.</text>
</comment>
<evidence type="ECO:0000256" key="5">
    <source>
        <dbReference type="ARBA" id="ARBA00022946"/>
    </source>
</evidence>
<evidence type="ECO:0000256" key="3">
    <source>
        <dbReference type="ARBA" id="ARBA00022528"/>
    </source>
</evidence>
<keyword evidence="9" id="KW-1185">Reference proteome</keyword>
<dbReference type="EMBL" id="CM010717">
    <property type="protein sequence ID" value="RZC53940.1"/>
    <property type="molecule type" value="Genomic_DNA"/>
</dbReference>
<keyword evidence="4 6" id="KW-0934">Plastid</keyword>
<gene>
    <name evidence="8" type="ORF">C5167_012792</name>
</gene>
<dbReference type="GO" id="GO:0009507">
    <property type="term" value="C:chloroplast"/>
    <property type="evidence" value="ECO:0007669"/>
    <property type="project" value="UniProtKB-SubCell"/>
</dbReference>
<dbReference type="GO" id="GO:0000036">
    <property type="term" value="F:acyl carrier activity"/>
    <property type="evidence" value="ECO:0007669"/>
    <property type="project" value="TreeGrafter"/>
</dbReference>
<evidence type="ECO:0000259" key="7">
    <source>
        <dbReference type="Pfam" id="PF01643"/>
    </source>
</evidence>
<name>A0A4Y7J1L3_PAPSO</name>
<evidence type="ECO:0000256" key="2">
    <source>
        <dbReference type="ARBA" id="ARBA00006500"/>
    </source>
</evidence>
<comment type="function">
    <text evidence="6">Plays an essential role in chain termination during de novo fatty acid synthesis.</text>
</comment>
<dbReference type="PANTHER" id="PTHR31727">
    <property type="entry name" value="OLEOYL-ACYL CARRIER PROTEIN THIOESTERASE 1, CHLOROPLASTIC"/>
    <property type="match status" value="1"/>
</dbReference>
<dbReference type="Gramene" id="RZC53940">
    <property type="protein sequence ID" value="RZC53940"/>
    <property type="gene ID" value="C5167_012792"/>
</dbReference>
<keyword evidence="3 6" id="KW-0150">Chloroplast</keyword>
<dbReference type="PANTHER" id="PTHR31727:SF2">
    <property type="entry name" value="PALMITOYL-ACYL CARRIER PROTEIN THIOESTERASE, CHLOROPLASTIC"/>
    <property type="match status" value="1"/>
</dbReference>
<dbReference type="Pfam" id="PF01643">
    <property type="entry name" value="Acyl-ACP_TE"/>
    <property type="match status" value="1"/>
</dbReference>
<comment type="subcellular location">
    <subcellularLocation>
        <location evidence="1 6">Plastid</location>
        <location evidence="1 6">Chloroplast</location>
    </subcellularLocation>
</comment>
<dbReference type="GO" id="GO:0016297">
    <property type="term" value="F:fatty acyl-[ACP] hydrolase activity"/>
    <property type="evidence" value="ECO:0007669"/>
    <property type="project" value="InterPro"/>
</dbReference>
<dbReference type="Proteomes" id="UP000316621">
    <property type="component" value="Chromosome 3"/>
</dbReference>
<feature type="domain" description="Acyl-ACP thioesterase N-terminal hotdog" evidence="7">
    <location>
        <begin position="16"/>
        <end position="91"/>
    </location>
</feature>
<evidence type="ECO:0000313" key="9">
    <source>
        <dbReference type="Proteomes" id="UP000316621"/>
    </source>
</evidence>
<dbReference type="EC" id="3.1.2.-" evidence="6"/>
<dbReference type="InterPro" id="IPR045023">
    <property type="entry name" value="FATA/B"/>
</dbReference>
<evidence type="ECO:0000256" key="4">
    <source>
        <dbReference type="ARBA" id="ARBA00022640"/>
    </source>
</evidence>
<dbReference type="Gene3D" id="3.10.129.10">
    <property type="entry name" value="Hotdog Thioesterase"/>
    <property type="match status" value="1"/>
</dbReference>
<accession>A0A4Y7J1L3</accession>
<proteinExistence type="inferred from homology"/>
<dbReference type="AlphaFoldDB" id="A0A4Y7J1L3"/>
<sequence length="98" mass="10888">MSWARSFIRMQDSIANNISAAGLLGDGFGATPEMTKRNLIWVVAKMQVLVDRGDVVQIDNWFSDASVKNGTANHWLLRDANTGETLAQANRQCVDYDE</sequence>
<evidence type="ECO:0000256" key="6">
    <source>
        <dbReference type="RuleBase" id="RU363096"/>
    </source>
</evidence>
<keyword evidence="5" id="KW-0809">Transit peptide</keyword>
<dbReference type="InterPro" id="IPR002864">
    <property type="entry name" value="Acyl-ACP_thioesterase_NHD"/>
</dbReference>
<organism evidence="8 9">
    <name type="scientific">Papaver somniferum</name>
    <name type="common">Opium poppy</name>
    <dbReference type="NCBI Taxonomy" id="3469"/>
    <lineage>
        <taxon>Eukaryota</taxon>
        <taxon>Viridiplantae</taxon>
        <taxon>Streptophyta</taxon>
        <taxon>Embryophyta</taxon>
        <taxon>Tracheophyta</taxon>
        <taxon>Spermatophyta</taxon>
        <taxon>Magnoliopsida</taxon>
        <taxon>Ranunculales</taxon>
        <taxon>Papaveraceae</taxon>
        <taxon>Papaveroideae</taxon>
        <taxon>Papaver</taxon>
    </lineage>
</organism>
<protein>
    <recommendedName>
        <fullName evidence="6">Acyl-[acyl-carrier-protein] hydrolase</fullName>
        <ecNumber evidence="6">3.1.2.-</ecNumber>
    </recommendedName>
</protein>
<keyword evidence="6" id="KW-0276">Fatty acid metabolism</keyword>
<keyword evidence="6" id="KW-0444">Lipid biosynthesis</keyword>
<dbReference type="SUPFAM" id="SSF54637">
    <property type="entry name" value="Thioesterase/thiol ester dehydrase-isomerase"/>
    <property type="match status" value="1"/>
</dbReference>
<keyword evidence="6" id="KW-0443">Lipid metabolism</keyword>
<evidence type="ECO:0000313" key="8">
    <source>
        <dbReference type="EMBL" id="RZC53940.1"/>
    </source>
</evidence>
<keyword evidence="6" id="KW-0378">Hydrolase</keyword>
<keyword evidence="6" id="KW-0275">Fatty acid biosynthesis</keyword>
<dbReference type="InterPro" id="IPR029069">
    <property type="entry name" value="HotDog_dom_sf"/>
</dbReference>